<evidence type="ECO:0000313" key="1">
    <source>
        <dbReference type="EMBL" id="TKV80848.1"/>
    </source>
</evidence>
<organism evidence="1 2">
    <name type="scientific">Bradyrhizobium elkanii</name>
    <dbReference type="NCBI Taxonomy" id="29448"/>
    <lineage>
        <taxon>Bacteria</taxon>
        <taxon>Pseudomonadati</taxon>
        <taxon>Pseudomonadota</taxon>
        <taxon>Alphaproteobacteria</taxon>
        <taxon>Hyphomicrobiales</taxon>
        <taxon>Nitrobacteraceae</taxon>
        <taxon>Bradyrhizobium</taxon>
    </lineage>
</organism>
<name>A0A4U6S1R6_BRAEL</name>
<proteinExistence type="predicted"/>
<dbReference type="Proteomes" id="UP000305095">
    <property type="component" value="Unassembled WGS sequence"/>
</dbReference>
<dbReference type="AlphaFoldDB" id="A0A4U6S1R6"/>
<sequence length="59" mass="6473">MGVILHCQGLPMSCIGKKDANAWSWAHNRTQVNAARNAPRANVICGQRKCPIEPRPDCS</sequence>
<reference evidence="1 2" key="1">
    <citation type="submission" date="2019-05" db="EMBL/GenBank/DDBJ databases">
        <title>Draft Genome of Bradyrhizobium elkanii strain SEMIA 938, Used in Commercial Inoculants for Lupinus spp. in Brazil.</title>
        <authorList>
            <person name="Hungria M."/>
            <person name="Delamuta J.R.M."/>
            <person name="Ribeiro R.A."/>
            <person name="Nogueira M.A."/>
        </authorList>
    </citation>
    <scope>NUCLEOTIDE SEQUENCE [LARGE SCALE GENOMIC DNA]</scope>
    <source>
        <strain evidence="1 2">Semia 938</strain>
    </source>
</reference>
<dbReference type="RefSeq" id="WP_137479009.1">
    <property type="nucleotide sequence ID" value="NZ_SZZP01000008.1"/>
</dbReference>
<accession>A0A4U6S1R6</accession>
<protein>
    <submittedName>
        <fullName evidence="1">Uncharacterized protein</fullName>
    </submittedName>
</protein>
<evidence type="ECO:0000313" key="2">
    <source>
        <dbReference type="Proteomes" id="UP000305095"/>
    </source>
</evidence>
<gene>
    <name evidence="1" type="ORF">FDV58_15735</name>
</gene>
<dbReference type="EMBL" id="SZZP01000008">
    <property type="protein sequence ID" value="TKV80848.1"/>
    <property type="molecule type" value="Genomic_DNA"/>
</dbReference>
<comment type="caution">
    <text evidence="1">The sequence shown here is derived from an EMBL/GenBank/DDBJ whole genome shotgun (WGS) entry which is preliminary data.</text>
</comment>